<dbReference type="InterPro" id="IPR001522">
    <property type="entry name" value="FADS-1_CS"/>
</dbReference>
<evidence type="ECO:0000256" key="8">
    <source>
        <dbReference type="ARBA" id="ARBA00023002"/>
    </source>
</evidence>
<dbReference type="EMBL" id="RCHS01002593">
    <property type="protein sequence ID" value="RMX46715.1"/>
    <property type="molecule type" value="Genomic_DNA"/>
</dbReference>
<proteinExistence type="inferred from homology"/>
<keyword evidence="6" id="KW-0276">Fatty acid metabolism</keyword>
<keyword evidence="18" id="KW-1185">Reference proteome</keyword>
<dbReference type="OrthoDB" id="10260134at2759"/>
<feature type="compositionally biased region" description="Polar residues" evidence="14">
    <location>
        <begin position="19"/>
        <end position="39"/>
    </location>
</feature>
<evidence type="ECO:0000256" key="5">
    <source>
        <dbReference type="ARBA" id="ARBA00022723"/>
    </source>
</evidence>
<dbReference type="STRING" id="46731.A0A3M6TZ36"/>
<keyword evidence="3 13" id="KW-0444">Lipid biosynthesis</keyword>
<organism evidence="17 18">
    <name type="scientific">Pocillopora damicornis</name>
    <name type="common">Cauliflower coral</name>
    <name type="synonym">Millepora damicornis</name>
    <dbReference type="NCBI Taxonomy" id="46731"/>
    <lineage>
        <taxon>Eukaryota</taxon>
        <taxon>Metazoa</taxon>
        <taxon>Cnidaria</taxon>
        <taxon>Anthozoa</taxon>
        <taxon>Hexacorallia</taxon>
        <taxon>Scleractinia</taxon>
        <taxon>Astrocoeniina</taxon>
        <taxon>Pocilloporidae</taxon>
        <taxon>Pocillopora</taxon>
    </lineage>
</organism>
<evidence type="ECO:0000256" key="7">
    <source>
        <dbReference type="ARBA" id="ARBA00022989"/>
    </source>
</evidence>
<feature type="transmembrane region" description="Helical" evidence="15">
    <location>
        <begin position="221"/>
        <end position="241"/>
    </location>
</feature>
<keyword evidence="10" id="KW-0443">Lipid metabolism</keyword>
<comment type="similarity">
    <text evidence="2 13">Belongs to the fatty acid desaturase type 1 family.</text>
</comment>
<keyword evidence="9" id="KW-0408">Iron</keyword>
<keyword evidence="5" id="KW-0479">Metal-binding</keyword>
<keyword evidence="7 15" id="KW-1133">Transmembrane helix</keyword>
<feature type="transmembrane region" description="Helical" evidence="15">
    <location>
        <begin position="198"/>
        <end position="215"/>
    </location>
</feature>
<dbReference type="GO" id="GO:0006636">
    <property type="term" value="P:unsaturated fatty acid biosynthetic process"/>
    <property type="evidence" value="ECO:0007669"/>
    <property type="project" value="TreeGrafter"/>
</dbReference>
<feature type="transmembrane region" description="Helical" evidence="15">
    <location>
        <begin position="49"/>
        <end position="70"/>
    </location>
</feature>
<evidence type="ECO:0000256" key="14">
    <source>
        <dbReference type="SAM" id="MobiDB-lite"/>
    </source>
</evidence>
<comment type="subcellular location">
    <subcellularLocation>
        <location evidence="1">Membrane</location>
        <topology evidence="1">Multi-pass membrane protein</topology>
    </subcellularLocation>
</comment>
<name>A0A3M6TZ36_POCDA</name>
<evidence type="ECO:0000256" key="13">
    <source>
        <dbReference type="RuleBase" id="RU000581"/>
    </source>
</evidence>
<keyword evidence="12 13" id="KW-0275">Fatty acid biosynthesis</keyword>
<evidence type="ECO:0000256" key="4">
    <source>
        <dbReference type="ARBA" id="ARBA00022692"/>
    </source>
</evidence>
<gene>
    <name evidence="17" type="ORF">pdam_00015691</name>
</gene>
<dbReference type="GO" id="GO:0004768">
    <property type="term" value="F:stearoyl-CoA 9-desaturase activity"/>
    <property type="evidence" value="ECO:0007669"/>
    <property type="project" value="TreeGrafter"/>
</dbReference>
<dbReference type="GO" id="GO:0005506">
    <property type="term" value="F:iron ion binding"/>
    <property type="evidence" value="ECO:0007669"/>
    <property type="project" value="TreeGrafter"/>
</dbReference>
<evidence type="ECO:0000256" key="6">
    <source>
        <dbReference type="ARBA" id="ARBA00022832"/>
    </source>
</evidence>
<feature type="region of interest" description="Disordered" evidence="14">
    <location>
        <begin position="12"/>
        <end position="39"/>
    </location>
</feature>
<keyword evidence="11 15" id="KW-0472">Membrane</keyword>
<keyword evidence="4 13" id="KW-0812">Transmembrane</keyword>
<dbReference type="AlphaFoldDB" id="A0A3M6TZ36"/>
<reference evidence="17 18" key="1">
    <citation type="journal article" date="2018" name="Sci. Rep.">
        <title>Comparative analysis of the Pocillopora damicornis genome highlights role of immune system in coral evolution.</title>
        <authorList>
            <person name="Cunning R."/>
            <person name="Bay R.A."/>
            <person name="Gillette P."/>
            <person name="Baker A.C."/>
            <person name="Traylor-Knowles N."/>
        </authorList>
    </citation>
    <scope>NUCLEOTIDE SEQUENCE [LARGE SCALE GENOMIC DNA]</scope>
    <source>
        <strain evidence="17">RSMAS</strain>
        <tissue evidence="17">Whole animal</tissue>
    </source>
</reference>
<evidence type="ECO:0000256" key="3">
    <source>
        <dbReference type="ARBA" id="ARBA00022516"/>
    </source>
</evidence>
<keyword evidence="8 13" id="KW-0560">Oxidoreductase</keyword>
<evidence type="ECO:0000256" key="12">
    <source>
        <dbReference type="ARBA" id="ARBA00023160"/>
    </source>
</evidence>
<evidence type="ECO:0000313" key="18">
    <source>
        <dbReference type="Proteomes" id="UP000275408"/>
    </source>
</evidence>
<dbReference type="PROSITE" id="PS00476">
    <property type="entry name" value="FATTY_ACID_DESATUR_1"/>
    <property type="match status" value="1"/>
</dbReference>
<evidence type="ECO:0000259" key="16">
    <source>
        <dbReference type="Pfam" id="PF00487"/>
    </source>
</evidence>
<dbReference type="Proteomes" id="UP000275408">
    <property type="component" value="Unassembled WGS sequence"/>
</dbReference>
<sequence>MSCEIFGPREKNRERMAPKNSTTAEAENTYLTKTSTNGRNTERPPLQIVWLNVYLITALHGMALYGLYILPRTKPWTWVWMGVCFILGGAGITIGAHRLWSHRSFKATWSLRLFLMLMNCMSAQNDIFEWVRDHRVHHKYSETDADPHNAKRGFFFSHVGWLMVRKHPDVRTKGKQIDMSDLYADNIVMFQRRHYKPLTIIFNIILPTLVPWYFWNEALWNSFFVCFAFRYAYLLNVTWSVNSFAHIWGSRPYDEAISPSQNLVANLGTLGEGYHNFHHCFPQDYATSELGTYINLSKFFIDCFALVGLAYDLKTTSKEAVLQRRRRTGDLRNQKH</sequence>
<evidence type="ECO:0000256" key="2">
    <source>
        <dbReference type="ARBA" id="ARBA00009295"/>
    </source>
</evidence>
<comment type="domain">
    <text evidence="13">The histidine box domains are involved in binding the catalytic metal ions.</text>
</comment>
<comment type="caution">
    <text evidence="17">The sequence shown here is derived from an EMBL/GenBank/DDBJ whole genome shotgun (WGS) entry which is preliminary data.</text>
</comment>
<accession>A0A3M6TZ36</accession>
<dbReference type="InterPro" id="IPR015876">
    <property type="entry name" value="Acyl-CoA_DS"/>
</dbReference>
<evidence type="ECO:0000256" key="9">
    <source>
        <dbReference type="ARBA" id="ARBA00023004"/>
    </source>
</evidence>
<dbReference type="PANTHER" id="PTHR11351">
    <property type="entry name" value="ACYL-COA DESATURASE"/>
    <property type="match status" value="1"/>
</dbReference>
<dbReference type="InterPro" id="IPR005804">
    <property type="entry name" value="FA_desaturase_dom"/>
</dbReference>
<feature type="domain" description="Fatty acid desaturase" evidence="16">
    <location>
        <begin position="78"/>
        <end position="283"/>
    </location>
</feature>
<protein>
    <recommendedName>
        <fullName evidence="16">Fatty acid desaturase domain-containing protein</fullName>
    </recommendedName>
</protein>
<evidence type="ECO:0000256" key="11">
    <source>
        <dbReference type="ARBA" id="ARBA00023136"/>
    </source>
</evidence>
<dbReference type="PANTHER" id="PTHR11351:SF31">
    <property type="entry name" value="DESATURASE 1, ISOFORM A-RELATED"/>
    <property type="match status" value="1"/>
</dbReference>
<dbReference type="GO" id="GO:0005789">
    <property type="term" value="C:endoplasmic reticulum membrane"/>
    <property type="evidence" value="ECO:0007669"/>
    <property type="project" value="TreeGrafter"/>
</dbReference>
<comment type="cofactor">
    <cofactor evidence="13">
        <name>Fe(2+)</name>
        <dbReference type="ChEBI" id="CHEBI:29033"/>
    </cofactor>
</comment>
<dbReference type="PRINTS" id="PR00075">
    <property type="entry name" value="FACDDSATRASE"/>
</dbReference>
<dbReference type="Pfam" id="PF00487">
    <property type="entry name" value="FA_desaturase"/>
    <property type="match status" value="1"/>
</dbReference>
<evidence type="ECO:0000256" key="10">
    <source>
        <dbReference type="ARBA" id="ARBA00023098"/>
    </source>
</evidence>
<evidence type="ECO:0000313" key="17">
    <source>
        <dbReference type="EMBL" id="RMX46715.1"/>
    </source>
</evidence>
<evidence type="ECO:0000256" key="1">
    <source>
        <dbReference type="ARBA" id="ARBA00004141"/>
    </source>
</evidence>
<evidence type="ECO:0000256" key="15">
    <source>
        <dbReference type="SAM" id="Phobius"/>
    </source>
</evidence>
<feature type="transmembrane region" description="Helical" evidence="15">
    <location>
        <begin position="76"/>
        <end position="96"/>
    </location>
</feature>
<dbReference type="CDD" id="cd03505">
    <property type="entry name" value="Delta9-FADS-like"/>
    <property type="match status" value="1"/>
</dbReference>